<accession>A0A0C2YMG4</accession>
<keyword evidence="3" id="KW-1185">Reference proteome</keyword>
<feature type="compositionally biased region" description="Basic and acidic residues" evidence="1">
    <location>
        <begin position="118"/>
        <end position="129"/>
    </location>
</feature>
<feature type="compositionally biased region" description="Low complexity" evidence="1">
    <location>
        <begin position="100"/>
        <end position="117"/>
    </location>
</feature>
<feature type="compositionally biased region" description="Basic and acidic residues" evidence="1">
    <location>
        <begin position="409"/>
        <end position="418"/>
    </location>
</feature>
<evidence type="ECO:0000256" key="1">
    <source>
        <dbReference type="SAM" id="MobiDB-lite"/>
    </source>
</evidence>
<feature type="region of interest" description="Disordered" evidence="1">
    <location>
        <begin position="370"/>
        <end position="488"/>
    </location>
</feature>
<dbReference type="HOGENOM" id="CLU_434150_0_0_1"/>
<feature type="compositionally biased region" description="Acidic residues" evidence="1">
    <location>
        <begin position="130"/>
        <end position="147"/>
    </location>
</feature>
<feature type="compositionally biased region" description="Low complexity" evidence="1">
    <location>
        <begin position="372"/>
        <end position="390"/>
    </location>
</feature>
<gene>
    <name evidence="2" type="ORF">M413DRAFT_128854</name>
</gene>
<dbReference type="STRING" id="686832.A0A0C2YMG4"/>
<feature type="compositionally biased region" description="Polar residues" evidence="1">
    <location>
        <begin position="422"/>
        <end position="432"/>
    </location>
</feature>
<reference evidence="2 3" key="1">
    <citation type="submission" date="2014-04" db="EMBL/GenBank/DDBJ databases">
        <authorList>
            <consortium name="DOE Joint Genome Institute"/>
            <person name="Kuo A."/>
            <person name="Gay G."/>
            <person name="Dore J."/>
            <person name="Kohler A."/>
            <person name="Nagy L.G."/>
            <person name="Floudas D."/>
            <person name="Copeland A."/>
            <person name="Barry K.W."/>
            <person name="Cichocki N."/>
            <person name="Veneault-Fourrey C."/>
            <person name="LaButti K."/>
            <person name="Lindquist E.A."/>
            <person name="Lipzen A."/>
            <person name="Lundell T."/>
            <person name="Morin E."/>
            <person name="Murat C."/>
            <person name="Sun H."/>
            <person name="Tunlid A."/>
            <person name="Henrissat B."/>
            <person name="Grigoriev I.V."/>
            <person name="Hibbett D.S."/>
            <person name="Martin F."/>
            <person name="Nordberg H.P."/>
            <person name="Cantor M.N."/>
            <person name="Hua S.X."/>
        </authorList>
    </citation>
    <scope>NUCLEOTIDE SEQUENCE [LARGE SCALE GENOMIC DNA]</scope>
    <source>
        <strain evidence="3">h7</strain>
    </source>
</reference>
<sequence length="630" mass="69613">MITASKRITSAPGGRRGIGAARSDVTATLSVDDPDRTTAQIAPNLKLHVDGEPAAPDEIEDEDAPRYRPQARAMLGKKIPRNPSQFAVKSSAARKVEYVDTSSESSSDSDDTMTSGSDKTDGPEPHEESGIDDSDAEQLDTADDDGDVVMGDVLEAPPKFRAPEIIPLDRDNTAPPAAPGQGPTEPSDRLVAAVEALTISSIRMQQTSQLPFLLRNLRFGFLLRCRRLQVPVYSDGRDLFFSVHYSYLDDAVYQVDGLSVWLCPLCNLLGRLKTREMLDCHLHWDHPEVYFEWKNIDETPEKESWQLQILIPELLGGNGDEETDARYVSNVSPFSSLTNICYSAISPPTQKSDDQPNSMEVQAGTQNVLQTPSNRSFSSPFPSVSLSPPSVRREIVPPGTPRTPTIRTTKVESKREDWASIESATTISSRGRSSTADGSTATATTSNNHSISTSARSQPPTSANRSGCHPDPPPADNPLGPAAQPPYLPAESEYGGPTVYYSCRPSGPCLFDLLGTLPMEPYGILDWQILDVEDEIYECDDVREEYKVMHALWARWIFLNKNKLISNYLKGVIAFVDDYWRMIHRAAGWSALRYWCWMLAANKILIGREVAKVLLHYEELTGMASWCDDV</sequence>
<protein>
    <submittedName>
        <fullName evidence="2">Uncharacterized protein</fullName>
    </submittedName>
</protein>
<organism evidence="2 3">
    <name type="scientific">Hebeloma cylindrosporum</name>
    <dbReference type="NCBI Taxonomy" id="76867"/>
    <lineage>
        <taxon>Eukaryota</taxon>
        <taxon>Fungi</taxon>
        <taxon>Dikarya</taxon>
        <taxon>Basidiomycota</taxon>
        <taxon>Agaricomycotina</taxon>
        <taxon>Agaricomycetes</taxon>
        <taxon>Agaricomycetidae</taxon>
        <taxon>Agaricales</taxon>
        <taxon>Agaricineae</taxon>
        <taxon>Hymenogastraceae</taxon>
        <taxon>Hebeloma</taxon>
    </lineage>
</organism>
<reference evidence="3" key="2">
    <citation type="submission" date="2015-01" db="EMBL/GenBank/DDBJ databases">
        <title>Evolutionary Origins and Diversification of the Mycorrhizal Mutualists.</title>
        <authorList>
            <consortium name="DOE Joint Genome Institute"/>
            <consortium name="Mycorrhizal Genomics Consortium"/>
            <person name="Kohler A."/>
            <person name="Kuo A."/>
            <person name="Nagy L.G."/>
            <person name="Floudas D."/>
            <person name="Copeland A."/>
            <person name="Barry K.W."/>
            <person name="Cichocki N."/>
            <person name="Veneault-Fourrey C."/>
            <person name="LaButti K."/>
            <person name="Lindquist E.A."/>
            <person name="Lipzen A."/>
            <person name="Lundell T."/>
            <person name="Morin E."/>
            <person name="Murat C."/>
            <person name="Riley R."/>
            <person name="Ohm R."/>
            <person name="Sun H."/>
            <person name="Tunlid A."/>
            <person name="Henrissat B."/>
            <person name="Grigoriev I.V."/>
            <person name="Hibbett D.S."/>
            <person name="Martin F."/>
        </authorList>
    </citation>
    <scope>NUCLEOTIDE SEQUENCE [LARGE SCALE GENOMIC DNA]</scope>
    <source>
        <strain evidence="3">h7</strain>
    </source>
</reference>
<feature type="compositionally biased region" description="Polar residues" evidence="1">
    <location>
        <begin position="456"/>
        <end position="465"/>
    </location>
</feature>
<dbReference type="AlphaFoldDB" id="A0A0C2YMG4"/>
<feature type="region of interest" description="Disordered" evidence="1">
    <location>
        <begin position="46"/>
        <end position="187"/>
    </location>
</feature>
<dbReference type="OrthoDB" id="3249923at2759"/>
<evidence type="ECO:0000313" key="3">
    <source>
        <dbReference type="Proteomes" id="UP000053424"/>
    </source>
</evidence>
<dbReference type="Proteomes" id="UP000053424">
    <property type="component" value="Unassembled WGS sequence"/>
</dbReference>
<name>A0A0C2YMG4_HEBCY</name>
<dbReference type="EMBL" id="KN831778">
    <property type="protein sequence ID" value="KIM42182.1"/>
    <property type="molecule type" value="Genomic_DNA"/>
</dbReference>
<proteinExistence type="predicted"/>
<feature type="compositionally biased region" description="Low complexity" evidence="1">
    <location>
        <begin position="433"/>
        <end position="455"/>
    </location>
</feature>
<feature type="region of interest" description="Disordered" evidence="1">
    <location>
        <begin position="1"/>
        <end position="21"/>
    </location>
</feature>
<evidence type="ECO:0000313" key="2">
    <source>
        <dbReference type="EMBL" id="KIM42182.1"/>
    </source>
</evidence>